<evidence type="ECO:0000256" key="3">
    <source>
        <dbReference type="ARBA" id="ARBA00005462"/>
    </source>
</evidence>
<evidence type="ECO:0000313" key="17">
    <source>
        <dbReference type="EMBL" id="KAG2408327.1"/>
    </source>
</evidence>
<evidence type="ECO:0000256" key="14">
    <source>
        <dbReference type="SAM" id="Coils"/>
    </source>
</evidence>
<keyword evidence="7 13" id="KW-0863">Zinc-finger</keyword>
<feature type="coiled-coil region" evidence="14">
    <location>
        <begin position="249"/>
        <end position="311"/>
    </location>
</feature>
<dbReference type="PROSITE" id="PS51039">
    <property type="entry name" value="ZF_AN1"/>
    <property type="match status" value="1"/>
</dbReference>
<dbReference type="InterPro" id="IPR000225">
    <property type="entry name" value="Armadillo"/>
</dbReference>
<dbReference type="InterPro" id="IPR016024">
    <property type="entry name" value="ARM-type_fold"/>
</dbReference>
<keyword evidence="5" id="KW-0479">Metal-binding</keyword>
<dbReference type="PROSITE" id="PS51036">
    <property type="entry name" value="ZF_A20"/>
    <property type="match status" value="1"/>
</dbReference>
<dbReference type="InterPro" id="IPR045156">
    <property type="entry name" value="Vac8"/>
</dbReference>
<evidence type="ECO:0000256" key="11">
    <source>
        <dbReference type="ARBA" id="ARBA00026209"/>
    </source>
</evidence>
<dbReference type="EMBL" id="JABFOF010000001">
    <property type="protein sequence ID" value="KAG2408327.1"/>
    <property type="molecule type" value="Genomic_DNA"/>
</dbReference>
<gene>
    <name evidence="17" type="ORF">HKW66_Vig0031490</name>
</gene>
<dbReference type="PANTHER" id="PTHR47249:SF1">
    <property type="entry name" value="VACUOLAR PROTEIN 8"/>
    <property type="match status" value="1"/>
</dbReference>
<keyword evidence="9" id="KW-0472">Membrane</keyword>
<keyword evidence="8" id="KW-0862">Zinc</keyword>
<dbReference type="PROSITE" id="PS50176">
    <property type="entry name" value="ARM_REPEAT"/>
    <property type="match status" value="1"/>
</dbReference>
<accession>A0A8T0L854</accession>
<comment type="similarity">
    <text evidence="3">Belongs to the beta-catenin family.</text>
</comment>
<dbReference type="GO" id="GO:0005774">
    <property type="term" value="C:vacuolar membrane"/>
    <property type="evidence" value="ECO:0007669"/>
    <property type="project" value="UniProtKB-SubCell"/>
</dbReference>
<feature type="repeat" description="ARM" evidence="12">
    <location>
        <begin position="333"/>
        <end position="375"/>
    </location>
</feature>
<comment type="subcellular location">
    <subcellularLocation>
        <location evidence="2">Vacuole membrane</location>
        <topology evidence="2">Lipid-anchor</topology>
    </subcellularLocation>
</comment>
<dbReference type="Pfam" id="PF01428">
    <property type="entry name" value="zf-AN1"/>
    <property type="match status" value="1"/>
</dbReference>
<dbReference type="FunFam" id="4.10.1110.10:FF:000001">
    <property type="entry name" value="Zinc finger AN1-type containing 6"/>
    <property type="match status" value="1"/>
</dbReference>
<evidence type="ECO:0000256" key="12">
    <source>
        <dbReference type="PROSITE-ProRule" id="PRU00259"/>
    </source>
</evidence>
<dbReference type="InterPro" id="IPR002653">
    <property type="entry name" value="Znf_A20"/>
</dbReference>
<keyword evidence="10" id="KW-0449">Lipoprotein</keyword>
<protein>
    <recommendedName>
        <fullName evidence="11">Vacuolar protein 8</fullName>
    </recommendedName>
</protein>
<keyword evidence="4" id="KW-0926">Vacuole</keyword>
<dbReference type="GO" id="GO:0043495">
    <property type="term" value="F:protein-membrane adaptor activity"/>
    <property type="evidence" value="ECO:0007669"/>
    <property type="project" value="InterPro"/>
</dbReference>
<dbReference type="Gene3D" id="1.25.10.10">
    <property type="entry name" value="Leucine-rich Repeat Variant"/>
    <property type="match status" value="1"/>
</dbReference>
<dbReference type="InterPro" id="IPR011989">
    <property type="entry name" value="ARM-like"/>
</dbReference>
<comment type="caution">
    <text evidence="17">The sequence shown here is derived from an EMBL/GenBank/DDBJ whole genome shotgun (WGS) entry which is preliminary data.</text>
</comment>
<evidence type="ECO:0000259" key="16">
    <source>
        <dbReference type="PROSITE" id="PS51039"/>
    </source>
</evidence>
<dbReference type="SUPFAM" id="SSF118310">
    <property type="entry name" value="AN1-like Zinc finger"/>
    <property type="match status" value="1"/>
</dbReference>
<evidence type="ECO:0000256" key="10">
    <source>
        <dbReference type="ARBA" id="ARBA00023288"/>
    </source>
</evidence>
<dbReference type="SMART" id="SM00259">
    <property type="entry name" value="ZnF_A20"/>
    <property type="match status" value="1"/>
</dbReference>
<name>A0A8T0L854_PHAAN</name>
<dbReference type="GO" id="GO:0008270">
    <property type="term" value="F:zinc ion binding"/>
    <property type="evidence" value="ECO:0007669"/>
    <property type="project" value="UniProtKB-KW"/>
</dbReference>
<dbReference type="Gene3D" id="4.10.1110.10">
    <property type="entry name" value="AN1-like Zinc finger"/>
    <property type="match status" value="1"/>
</dbReference>
<sequence length="499" mass="55668">MDSQSNNGISYPTSEPNLCANNCGFFGTPDKGNFCSKCYKELCLQEYPSAINSLFYPSAPPAFLDEVKPSSLVEQSPPCAAGPSKPKNRCGHCNRKVGLTGFLCKCGTIFCGVHRYPEKHECTYDFKAAGREAISKENPTVKSDKKARHRTRQTHQQKEFQDNIAQHRISEAKESYSDSLEVGLSIVKGKMKYQKDYNKESIKKLEEKVMENKKKYEEFCMTSTAEMAIVPVEEVVILKNLLQKETLIRNATEGELNRLKTQMKELKDREASRESHILKLRKMLEDEAQQKENLKREITRLQSQLLQLGFNVGKQASGNGEEASAAKLFEQGSGLQKILSLLEPEDADAQIHAVKIIANLACEETNQDLIAAQGGINLLSMVAANAEDPQTLRMVAGAFANLFGNDKLQIKIRDEGGLKALLGMVRCRHPDVHTQIARAIANFAKCESKASTQGTKVERSLLIVDDLLPWIVQNANNEVSLVRRHIEIALCHLAKFGEH</sequence>
<evidence type="ECO:0000256" key="13">
    <source>
        <dbReference type="PROSITE-ProRule" id="PRU00449"/>
    </source>
</evidence>
<feature type="domain" description="A20-type" evidence="15">
    <location>
        <begin position="13"/>
        <end position="47"/>
    </location>
</feature>
<dbReference type="Gene3D" id="1.20.5.4770">
    <property type="match status" value="1"/>
</dbReference>
<evidence type="ECO:0000256" key="4">
    <source>
        <dbReference type="ARBA" id="ARBA00022554"/>
    </source>
</evidence>
<evidence type="ECO:0000256" key="1">
    <source>
        <dbReference type="ARBA" id="ARBA00003732"/>
    </source>
</evidence>
<organism evidence="17 18">
    <name type="scientific">Phaseolus angularis</name>
    <name type="common">Azuki bean</name>
    <name type="synonym">Vigna angularis</name>
    <dbReference type="NCBI Taxonomy" id="3914"/>
    <lineage>
        <taxon>Eukaryota</taxon>
        <taxon>Viridiplantae</taxon>
        <taxon>Streptophyta</taxon>
        <taxon>Embryophyta</taxon>
        <taxon>Tracheophyta</taxon>
        <taxon>Spermatophyta</taxon>
        <taxon>Magnoliopsida</taxon>
        <taxon>eudicotyledons</taxon>
        <taxon>Gunneridae</taxon>
        <taxon>Pentapetalae</taxon>
        <taxon>rosids</taxon>
        <taxon>fabids</taxon>
        <taxon>Fabales</taxon>
        <taxon>Fabaceae</taxon>
        <taxon>Papilionoideae</taxon>
        <taxon>50 kb inversion clade</taxon>
        <taxon>NPAAA clade</taxon>
        <taxon>indigoferoid/millettioid clade</taxon>
        <taxon>Phaseoleae</taxon>
        <taxon>Vigna</taxon>
    </lineage>
</organism>
<reference evidence="17 18" key="1">
    <citation type="submission" date="2020-05" db="EMBL/GenBank/DDBJ databases">
        <title>Vigna angularis (adzuki bean) Var. LongXiaoDou No. 4 denovo assembly.</title>
        <authorList>
            <person name="Xiang H."/>
        </authorList>
    </citation>
    <scope>NUCLEOTIDE SEQUENCE [LARGE SCALE GENOMIC DNA]</scope>
    <source>
        <tissue evidence="17">Leaf</tissue>
    </source>
</reference>
<dbReference type="Proteomes" id="UP000743370">
    <property type="component" value="Unassembled WGS sequence"/>
</dbReference>
<evidence type="ECO:0000256" key="5">
    <source>
        <dbReference type="ARBA" id="ARBA00022723"/>
    </source>
</evidence>
<dbReference type="InterPro" id="IPR000058">
    <property type="entry name" value="Znf_AN1"/>
</dbReference>
<dbReference type="SUPFAM" id="SSF57716">
    <property type="entry name" value="Glucocorticoid receptor-like (DNA-binding domain)"/>
    <property type="match status" value="1"/>
</dbReference>
<feature type="domain" description="AN1-type" evidence="16">
    <location>
        <begin position="84"/>
        <end position="130"/>
    </location>
</feature>
<dbReference type="GO" id="GO:0003677">
    <property type="term" value="F:DNA binding"/>
    <property type="evidence" value="ECO:0007669"/>
    <property type="project" value="InterPro"/>
</dbReference>
<dbReference type="GO" id="GO:0071562">
    <property type="term" value="P:nucleus-vacuole junction assembly"/>
    <property type="evidence" value="ECO:0007669"/>
    <property type="project" value="InterPro"/>
</dbReference>
<dbReference type="InterPro" id="IPR035896">
    <property type="entry name" value="AN1-like_Znf"/>
</dbReference>
<proteinExistence type="inferred from homology"/>
<evidence type="ECO:0000256" key="9">
    <source>
        <dbReference type="ARBA" id="ARBA00023136"/>
    </source>
</evidence>
<keyword evidence="14" id="KW-0175">Coiled coil</keyword>
<evidence type="ECO:0000256" key="6">
    <source>
        <dbReference type="ARBA" id="ARBA00022737"/>
    </source>
</evidence>
<evidence type="ECO:0000256" key="7">
    <source>
        <dbReference type="ARBA" id="ARBA00022771"/>
    </source>
</evidence>
<dbReference type="SMART" id="SM00154">
    <property type="entry name" value="ZnF_AN1"/>
    <property type="match status" value="1"/>
</dbReference>
<evidence type="ECO:0000313" key="18">
    <source>
        <dbReference type="Proteomes" id="UP000743370"/>
    </source>
</evidence>
<comment type="function">
    <text evidence="1">May be involved in environmental stress response.</text>
</comment>
<dbReference type="SMART" id="SM00185">
    <property type="entry name" value="ARM"/>
    <property type="match status" value="3"/>
</dbReference>
<dbReference type="SUPFAM" id="SSF48371">
    <property type="entry name" value="ARM repeat"/>
    <property type="match status" value="1"/>
</dbReference>
<evidence type="ECO:0000256" key="8">
    <source>
        <dbReference type="ARBA" id="ARBA00022833"/>
    </source>
</evidence>
<dbReference type="AlphaFoldDB" id="A0A8T0L854"/>
<evidence type="ECO:0000259" key="15">
    <source>
        <dbReference type="PROSITE" id="PS51036"/>
    </source>
</evidence>
<dbReference type="Pfam" id="PF01754">
    <property type="entry name" value="zf-A20"/>
    <property type="match status" value="1"/>
</dbReference>
<keyword evidence="6" id="KW-0677">Repeat</keyword>
<evidence type="ECO:0000256" key="2">
    <source>
        <dbReference type="ARBA" id="ARBA00004592"/>
    </source>
</evidence>
<dbReference type="PANTHER" id="PTHR47249">
    <property type="entry name" value="VACUOLAR PROTEIN 8"/>
    <property type="match status" value="1"/>
</dbReference>